<reference evidence="2 3" key="1">
    <citation type="submission" date="2009-08" db="EMBL/GenBank/DDBJ databases">
        <title>The Genome Sequence of Spizellomyces punctatus strain DAOM BR117.</title>
        <authorList>
            <consortium name="The Broad Institute Genome Sequencing Platform"/>
            <person name="Russ C."/>
            <person name="Cuomo C."/>
            <person name="Shea T."/>
            <person name="Young S.K."/>
            <person name="Zeng Q."/>
            <person name="Koehrsen M."/>
            <person name="Haas B."/>
            <person name="Borodovsky M."/>
            <person name="Guigo R."/>
            <person name="Alvarado L."/>
            <person name="Berlin A."/>
            <person name="Bochicchio J."/>
            <person name="Borenstein D."/>
            <person name="Chapman S."/>
            <person name="Chen Z."/>
            <person name="Engels R."/>
            <person name="Freedman E."/>
            <person name="Gellesch M."/>
            <person name="Goldberg J."/>
            <person name="Griggs A."/>
            <person name="Gujja S."/>
            <person name="Heiman D."/>
            <person name="Hepburn T."/>
            <person name="Howarth C."/>
            <person name="Jen D."/>
            <person name="Larson L."/>
            <person name="Lewis B."/>
            <person name="Mehta T."/>
            <person name="Park D."/>
            <person name="Pearson M."/>
            <person name="Roberts A."/>
            <person name="Saif S."/>
            <person name="Shenoy N."/>
            <person name="Sisk P."/>
            <person name="Stolte C."/>
            <person name="Sykes S."/>
            <person name="Thomson T."/>
            <person name="Walk T."/>
            <person name="White J."/>
            <person name="Yandava C."/>
            <person name="Burger G."/>
            <person name="Gray M.W."/>
            <person name="Holland P.W.H."/>
            <person name="King N."/>
            <person name="Lang F.B.F."/>
            <person name="Roger A.J."/>
            <person name="Ruiz-Trillo I."/>
            <person name="Lander E."/>
            <person name="Nusbaum C."/>
        </authorList>
    </citation>
    <scope>NUCLEOTIDE SEQUENCE [LARGE SCALE GENOMIC DNA]</scope>
    <source>
        <strain evidence="2 3">DAOM BR117</strain>
    </source>
</reference>
<dbReference type="InParanoid" id="A0A0L0HKR4"/>
<dbReference type="SUPFAM" id="SSF69572">
    <property type="entry name" value="Activating enzymes of the ubiquitin-like proteins"/>
    <property type="match status" value="1"/>
</dbReference>
<dbReference type="Pfam" id="PF00899">
    <property type="entry name" value="ThiF"/>
    <property type="match status" value="1"/>
</dbReference>
<gene>
    <name evidence="2" type="ORF">SPPG_03411</name>
</gene>
<name>A0A0L0HKR4_SPIPD</name>
<dbReference type="GO" id="GO:0008641">
    <property type="term" value="F:ubiquitin-like modifier activating enzyme activity"/>
    <property type="evidence" value="ECO:0007669"/>
    <property type="project" value="InterPro"/>
</dbReference>
<dbReference type="Gene3D" id="3.40.50.12550">
    <property type="entry name" value="Ubiquitin-activating enzyme E1, inactive adenylation domain, subdomain 2"/>
    <property type="match status" value="1"/>
</dbReference>
<dbReference type="Proteomes" id="UP000053201">
    <property type="component" value="Unassembled WGS sequence"/>
</dbReference>
<dbReference type="RefSeq" id="XP_016609652.1">
    <property type="nucleotide sequence ID" value="XM_016751679.1"/>
</dbReference>
<evidence type="ECO:0000259" key="1">
    <source>
        <dbReference type="Pfam" id="PF00899"/>
    </source>
</evidence>
<organism evidence="2 3">
    <name type="scientific">Spizellomyces punctatus (strain DAOM BR117)</name>
    <dbReference type="NCBI Taxonomy" id="645134"/>
    <lineage>
        <taxon>Eukaryota</taxon>
        <taxon>Fungi</taxon>
        <taxon>Fungi incertae sedis</taxon>
        <taxon>Chytridiomycota</taxon>
        <taxon>Chytridiomycota incertae sedis</taxon>
        <taxon>Chytridiomycetes</taxon>
        <taxon>Spizellomycetales</taxon>
        <taxon>Spizellomycetaceae</taxon>
        <taxon>Spizellomyces</taxon>
    </lineage>
</organism>
<accession>A0A0L0HKR4</accession>
<sequence>MTRIDRLCRNNGIKFYSAGTAGTMGYIFNDLKEHAYIEERKSSIKDEVTVEKIEKSMAFPSLEETQQGIWGATSMSEMSRQQLRAFKAGSDPVYFGFNLLWQFWAKHNRLPLPGSSNDVNALLQLKSPYLKSVQCDASYVTDELLRGFARTARAEISPVCAILGGFAAQDILKVLSGKDAPLNNFFCFNGDEFSGKIIHLPPPVAVKAAGQPKNSQETMVID</sequence>
<feature type="domain" description="THIF-type NAD/FAD binding fold" evidence="1">
    <location>
        <begin position="4"/>
        <end position="197"/>
    </location>
</feature>
<evidence type="ECO:0000313" key="3">
    <source>
        <dbReference type="Proteomes" id="UP000053201"/>
    </source>
</evidence>
<dbReference type="EMBL" id="KQ257454">
    <property type="protein sequence ID" value="KND01613.1"/>
    <property type="molecule type" value="Genomic_DNA"/>
</dbReference>
<dbReference type="eggNOG" id="KOG2014">
    <property type="taxonomic scope" value="Eukaryota"/>
</dbReference>
<dbReference type="InterPro" id="IPR035985">
    <property type="entry name" value="Ubiquitin-activating_enz"/>
</dbReference>
<dbReference type="InterPro" id="IPR000594">
    <property type="entry name" value="ThiF_NAD_FAD-bd"/>
</dbReference>
<dbReference type="FunCoup" id="A0A0L0HKR4">
    <property type="interactions" value="873"/>
</dbReference>
<keyword evidence="3" id="KW-1185">Reference proteome</keyword>
<dbReference type="STRING" id="645134.A0A0L0HKR4"/>
<dbReference type="OMA" id="QQANSCI"/>
<dbReference type="AlphaFoldDB" id="A0A0L0HKR4"/>
<dbReference type="GeneID" id="27686930"/>
<dbReference type="VEuPathDB" id="FungiDB:SPPG_03411"/>
<dbReference type="OrthoDB" id="1708823at2759"/>
<proteinExistence type="predicted"/>
<protein>
    <recommendedName>
        <fullName evidence="1">THIF-type NAD/FAD binding fold domain-containing protein</fullName>
    </recommendedName>
</protein>
<evidence type="ECO:0000313" key="2">
    <source>
        <dbReference type="EMBL" id="KND01613.1"/>
    </source>
</evidence>